<feature type="region of interest" description="Disordered" evidence="1">
    <location>
        <begin position="1"/>
        <end position="74"/>
    </location>
</feature>
<feature type="compositionally biased region" description="Basic and acidic residues" evidence="1">
    <location>
        <begin position="28"/>
        <end position="42"/>
    </location>
</feature>
<dbReference type="AlphaFoldDB" id="A0A0C9ZL65"/>
<evidence type="ECO:0000256" key="1">
    <source>
        <dbReference type="SAM" id="MobiDB-lite"/>
    </source>
</evidence>
<evidence type="ECO:0000313" key="3">
    <source>
        <dbReference type="Proteomes" id="UP000054018"/>
    </source>
</evidence>
<dbReference type="Proteomes" id="UP000054018">
    <property type="component" value="Unassembled WGS sequence"/>
</dbReference>
<accession>A0A0C9ZL65</accession>
<dbReference type="EMBL" id="KN833687">
    <property type="protein sequence ID" value="KIK30126.1"/>
    <property type="molecule type" value="Genomic_DNA"/>
</dbReference>
<organism evidence="2 3">
    <name type="scientific">Pisolithus microcarpus 441</name>
    <dbReference type="NCBI Taxonomy" id="765257"/>
    <lineage>
        <taxon>Eukaryota</taxon>
        <taxon>Fungi</taxon>
        <taxon>Dikarya</taxon>
        <taxon>Basidiomycota</taxon>
        <taxon>Agaricomycotina</taxon>
        <taxon>Agaricomycetes</taxon>
        <taxon>Agaricomycetidae</taxon>
        <taxon>Boletales</taxon>
        <taxon>Sclerodermatineae</taxon>
        <taxon>Pisolithaceae</taxon>
        <taxon>Pisolithus</taxon>
    </lineage>
</organism>
<proteinExistence type="predicted"/>
<reference evidence="3" key="2">
    <citation type="submission" date="2015-01" db="EMBL/GenBank/DDBJ databases">
        <title>Evolutionary Origins and Diversification of the Mycorrhizal Mutualists.</title>
        <authorList>
            <consortium name="DOE Joint Genome Institute"/>
            <consortium name="Mycorrhizal Genomics Consortium"/>
            <person name="Kohler A."/>
            <person name="Kuo A."/>
            <person name="Nagy L.G."/>
            <person name="Floudas D."/>
            <person name="Copeland A."/>
            <person name="Barry K.W."/>
            <person name="Cichocki N."/>
            <person name="Veneault-Fourrey C."/>
            <person name="LaButti K."/>
            <person name="Lindquist E.A."/>
            <person name="Lipzen A."/>
            <person name="Lundell T."/>
            <person name="Morin E."/>
            <person name="Murat C."/>
            <person name="Riley R."/>
            <person name="Ohm R."/>
            <person name="Sun H."/>
            <person name="Tunlid A."/>
            <person name="Henrissat B."/>
            <person name="Grigoriev I.V."/>
            <person name="Hibbett D.S."/>
            <person name="Martin F."/>
        </authorList>
    </citation>
    <scope>NUCLEOTIDE SEQUENCE [LARGE SCALE GENOMIC DNA]</scope>
    <source>
        <strain evidence="3">441</strain>
    </source>
</reference>
<feature type="non-terminal residue" evidence="2">
    <location>
        <position position="74"/>
    </location>
</feature>
<keyword evidence="3" id="KW-1185">Reference proteome</keyword>
<evidence type="ECO:0000313" key="2">
    <source>
        <dbReference type="EMBL" id="KIK30126.1"/>
    </source>
</evidence>
<name>A0A0C9ZL65_9AGAM</name>
<dbReference type="HOGENOM" id="CLU_2694618_0_0_1"/>
<feature type="compositionally biased region" description="Low complexity" evidence="1">
    <location>
        <begin position="10"/>
        <end position="22"/>
    </location>
</feature>
<gene>
    <name evidence="2" type="ORF">PISMIDRAFT_671187</name>
</gene>
<protein>
    <submittedName>
        <fullName evidence="2">Uncharacterized protein</fullName>
    </submittedName>
</protein>
<reference evidence="2 3" key="1">
    <citation type="submission" date="2014-04" db="EMBL/GenBank/DDBJ databases">
        <authorList>
            <consortium name="DOE Joint Genome Institute"/>
            <person name="Kuo A."/>
            <person name="Kohler A."/>
            <person name="Costa M.D."/>
            <person name="Nagy L.G."/>
            <person name="Floudas D."/>
            <person name="Copeland A."/>
            <person name="Barry K.W."/>
            <person name="Cichocki N."/>
            <person name="Veneault-Fourrey C."/>
            <person name="LaButti K."/>
            <person name="Lindquist E.A."/>
            <person name="Lipzen A."/>
            <person name="Lundell T."/>
            <person name="Morin E."/>
            <person name="Murat C."/>
            <person name="Sun H."/>
            <person name="Tunlid A."/>
            <person name="Henrissat B."/>
            <person name="Grigoriev I.V."/>
            <person name="Hibbett D.S."/>
            <person name="Martin F."/>
            <person name="Nordberg H.P."/>
            <person name="Cantor M.N."/>
            <person name="Hua S.X."/>
        </authorList>
    </citation>
    <scope>NUCLEOTIDE SEQUENCE [LARGE SCALE GENOMIC DNA]</scope>
    <source>
        <strain evidence="2 3">441</strain>
    </source>
</reference>
<sequence>SGLGLRRDGVSAVSHHSNSSRSQLPALHIDESNALRSEHETGVPRSRTPSSSHYLQGGDPEDDENMTSRNERSM</sequence>